<evidence type="ECO:0000313" key="4">
    <source>
        <dbReference type="Proteomes" id="UP000050497"/>
    </source>
</evidence>
<dbReference type="STRING" id="1653334.GA0071312_1893"/>
<dbReference type="EMBL" id="FMBM01000002">
    <property type="protein sequence ID" value="SCC80963.1"/>
    <property type="molecule type" value="Genomic_DNA"/>
</dbReference>
<name>A0A0P7XRM6_9HYPH</name>
<evidence type="ECO:0000313" key="5">
    <source>
        <dbReference type="Proteomes" id="UP000182800"/>
    </source>
</evidence>
<keyword evidence="5" id="KW-1185">Reference proteome</keyword>
<dbReference type="Proteomes" id="UP000182800">
    <property type="component" value="Unassembled WGS sequence"/>
</dbReference>
<feature type="region of interest" description="Disordered" evidence="1">
    <location>
        <begin position="1"/>
        <end position="25"/>
    </location>
</feature>
<sequence>MLAMKPLDTPSLDKKDHGPGAAETAFSLPGKAAAAAPDTGVSALVGNPSFESKTIGSMEEPLDPSASRRSRYCDDLFNEIMAKLEQIENIMPPPGTDSMRQLIATPDRRLAMLREFNDLMELIDELFNNCRDFLPAEAISEIRDVRIDAERLRRALLIDDNDPDPFATFAARLGTTVENAAQAFGSAMETLGTVISGAAAMFGSWVMEQFLRRPAH</sequence>
<gene>
    <name evidence="3" type="ORF">GA0071312_1893</name>
    <name evidence="2" type="ORF">HLUCCO17_11555</name>
</gene>
<protein>
    <submittedName>
        <fullName evidence="2">CorA-like Mg2+ transporter protein</fullName>
    </submittedName>
</protein>
<dbReference type="Proteomes" id="UP000050497">
    <property type="component" value="Unassembled WGS sequence"/>
</dbReference>
<dbReference type="EMBL" id="LJSX01000017">
    <property type="protein sequence ID" value="KPQ10227.1"/>
    <property type="molecule type" value="Genomic_DNA"/>
</dbReference>
<comment type="caution">
    <text evidence="2">The sequence shown here is derived from an EMBL/GenBank/DDBJ whole genome shotgun (WGS) entry which is preliminary data.</text>
</comment>
<dbReference type="RefSeq" id="WP_074444762.1">
    <property type="nucleotide sequence ID" value="NZ_FMBM01000002.1"/>
</dbReference>
<feature type="region of interest" description="Disordered" evidence="1">
    <location>
        <begin position="48"/>
        <end position="68"/>
    </location>
</feature>
<reference evidence="3 5" key="2">
    <citation type="submission" date="2016-08" db="EMBL/GenBank/DDBJ databases">
        <authorList>
            <person name="Varghese N."/>
            <person name="Submissions Spin"/>
        </authorList>
    </citation>
    <scope>NUCLEOTIDE SEQUENCE [LARGE SCALE GENOMIC DNA]</scope>
    <source>
        <strain evidence="3 5">HL-109</strain>
    </source>
</reference>
<evidence type="ECO:0000313" key="2">
    <source>
        <dbReference type="EMBL" id="KPQ10227.1"/>
    </source>
</evidence>
<dbReference type="AlphaFoldDB" id="A0A0P7XRM6"/>
<evidence type="ECO:0000313" key="3">
    <source>
        <dbReference type="EMBL" id="SCC80963.1"/>
    </source>
</evidence>
<accession>A0A0P7XRM6</accession>
<proteinExistence type="predicted"/>
<organism evidence="2 4">
    <name type="scientific">Saliniramus fredricksonii</name>
    <dbReference type="NCBI Taxonomy" id="1653334"/>
    <lineage>
        <taxon>Bacteria</taxon>
        <taxon>Pseudomonadati</taxon>
        <taxon>Pseudomonadota</taxon>
        <taxon>Alphaproteobacteria</taxon>
        <taxon>Hyphomicrobiales</taxon>
        <taxon>Salinarimonadaceae</taxon>
        <taxon>Saliniramus</taxon>
    </lineage>
</organism>
<evidence type="ECO:0000256" key="1">
    <source>
        <dbReference type="SAM" id="MobiDB-lite"/>
    </source>
</evidence>
<reference evidence="2 4" key="1">
    <citation type="submission" date="2015-09" db="EMBL/GenBank/DDBJ databases">
        <title>Identification and resolution of microdiversity through metagenomic sequencing of parallel consortia.</title>
        <authorList>
            <person name="Nelson W.C."/>
            <person name="Romine M.F."/>
            <person name="Lindemann S.R."/>
        </authorList>
    </citation>
    <scope>NUCLEOTIDE SEQUENCE [LARGE SCALE GENOMIC DNA]</scope>
    <source>
        <strain evidence="2">HL-109</strain>
    </source>
</reference>